<dbReference type="RefSeq" id="WP_108604253.1">
    <property type="nucleotide sequence ID" value="NZ_CP026604.1"/>
</dbReference>
<evidence type="ECO:0000256" key="1">
    <source>
        <dbReference type="ARBA" id="ARBA00006450"/>
    </source>
</evidence>
<dbReference type="Pfam" id="PF06794">
    <property type="entry name" value="UPF0270"/>
    <property type="match status" value="1"/>
</dbReference>
<dbReference type="InterPro" id="IPR036685">
    <property type="entry name" value="YehU-like_sf"/>
</dbReference>
<evidence type="ECO:0000313" key="3">
    <source>
        <dbReference type="Proteomes" id="UP000244441"/>
    </source>
</evidence>
<protein>
    <submittedName>
        <fullName evidence="2">Uncharacterized protein</fullName>
    </submittedName>
</protein>
<gene>
    <name evidence="2" type="ORF">C2869_18010</name>
</gene>
<reference evidence="2 3" key="1">
    <citation type="submission" date="2018-01" db="EMBL/GenBank/DDBJ databases">
        <title>Genome sequence of a Cantenovulum-like bacteria.</title>
        <authorList>
            <person name="Tan W.R."/>
            <person name="Lau N.-S."/>
            <person name="Go F."/>
            <person name="Amirul A.-A.A."/>
        </authorList>
    </citation>
    <scope>NUCLEOTIDE SEQUENCE [LARGE SCALE GENOMIC DNA]</scope>
    <source>
        <strain evidence="2 3">CCB-QB4</strain>
    </source>
</reference>
<dbReference type="KEGG" id="cate:C2869_18010"/>
<sequence length="85" mass="10026">MFIDPKLIDRDTLINMAKEWLSRRHDFDSSYTNQTEQAEQVVQALFNKELVITFSNDDEMDQEARLDIRPCGDFNLTPRQINFSV</sequence>
<accession>A0A2S0VVE7</accession>
<keyword evidence="3" id="KW-1185">Reference proteome</keyword>
<name>A0A2S0VVE7_9ALTE</name>
<dbReference type="Proteomes" id="UP000244441">
    <property type="component" value="Chromosome"/>
</dbReference>
<dbReference type="Gene3D" id="1.10.10.610">
    <property type="entry name" value="YehU-like"/>
    <property type="match status" value="1"/>
</dbReference>
<dbReference type="EMBL" id="CP026604">
    <property type="protein sequence ID" value="AWB68189.1"/>
    <property type="molecule type" value="Genomic_DNA"/>
</dbReference>
<evidence type="ECO:0000313" key="2">
    <source>
        <dbReference type="EMBL" id="AWB68189.1"/>
    </source>
</evidence>
<dbReference type="InterPro" id="IPR010648">
    <property type="entry name" value="UPF0270"/>
</dbReference>
<organism evidence="2 3">
    <name type="scientific">Saccharobesus litoralis</name>
    <dbReference type="NCBI Taxonomy" id="2172099"/>
    <lineage>
        <taxon>Bacteria</taxon>
        <taxon>Pseudomonadati</taxon>
        <taxon>Pseudomonadota</taxon>
        <taxon>Gammaproteobacteria</taxon>
        <taxon>Alteromonadales</taxon>
        <taxon>Alteromonadaceae</taxon>
        <taxon>Saccharobesus</taxon>
    </lineage>
</organism>
<dbReference type="AlphaFoldDB" id="A0A2S0VVE7"/>
<proteinExistence type="inferred from homology"/>
<dbReference type="SUPFAM" id="SSF118001">
    <property type="entry name" value="YehU-like"/>
    <property type="match status" value="1"/>
</dbReference>
<comment type="similarity">
    <text evidence="1">Belongs to the UPF0270 family.</text>
</comment>
<dbReference type="OrthoDB" id="9868140at2"/>